<dbReference type="InterPro" id="IPR004360">
    <property type="entry name" value="Glyas_Fos-R_dOase_dom"/>
</dbReference>
<dbReference type="InterPro" id="IPR026275">
    <property type="entry name" value="Glyoxalase/dOase/EhpR"/>
</dbReference>
<dbReference type="Pfam" id="PF00903">
    <property type="entry name" value="Glyoxalase"/>
    <property type="match status" value="1"/>
</dbReference>
<dbReference type="InterPro" id="IPR029068">
    <property type="entry name" value="Glyas_Bleomycin-R_OHBP_Dase"/>
</dbReference>
<reference evidence="2 3" key="1">
    <citation type="submission" date="2017-05" db="EMBL/GenBank/DDBJ databases">
        <title>Complete and WGS of Bordetella genogroups.</title>
        <authorList>
            <person name="Spilker T."/>
            <person name="LiPuma J."/>
        </authorList>
    </citation>
    <scope>NUCLEOTIDE SEQUENCE [LARGE SCALE GENOMIC DNA]</scope>
    <source>
        <strain evidence="2 3">AU17610</strain>
    </source>
</reference>
<dbReference type="PANTHER" id="PTHR36503:SF1">
    <property type="entry name" value="BLR2520 PROTEIN"/>
    <property type="match status" value="1"/>
</dbReference>
<evidence type="ECO:0000313" key="3">
    <source>
        <dbReference type="Proteomes" id="UP000217005"/>
    </source>
</evidence>
<dbReference type="Proteomes" id="UP000217005">
    <property type="component" value="Unassembled WGS sequence"/>
</dbReference>
<dbReference type="Gene3D" id="3.30.720.120">
    <property type="match status" value="1"/>
</dbReference>
<gene>
    <name evidence="2" type="ORF">CEG14_09000</name>
</gene>
<dbReference type="EMBL" id="NEVL01000003">
    <property type="protein sequence ID" value="OZI35233.1"/>
    <property type="molecule type" value="Genomic_DNA"/>
</dbReference>
<evidence type="ECO:0000313" key="2">
    <source>
        <dbReference type="EMBL" id="OZI35233.1"/>
    </source>
</evidence>
<feature type="domain" description="VOC" evidence="1">
    <location>
        <begin position="3"/>
        <end position="120"/>
    </location>
</feature>
<dbReference type="OrthoDB" id="9806945at2"/>
<protein>
    <submittedName>
        <fullName evidence="2">Drug:proton antiporter</fullName>
    </submittedName>
</protein>
<dbReference type="Gene3D" id="3.30.720.110">
    <property type="match status" value="1"/>
</dbReference>
<dbReference type="PROSITE" id="PS51819">
    <property type="entry name" value="VOC"/>
    <property type="match status" value="1"/>
</dbReference>
<dbReference type="SUPFAM" id="SSF54593">
    <property type="entry name" value="Glyoxalase/Bleomycin resistance protein/Dihydroxybiphenyl dioxygenase"/>
    <property type="match status" value="1"/>
</dbReference>
<accession>A0A261SFW0</accession>
<proteinExistence type="predicted"/>
<dbReference type="InterPro" id="IPR037523">
    <property type="entry name" value="VOC_core"/>
</dbReference>
<dbReference type="AlphaFoldDB" id="A0A261SFW0"/>
<organism evidence="2 3">
    <name type="scientific">Bordetella genomosp. 1</name>
    <dbReference type="NCBI Taxonomy" id="1395607"/>
    <lineage>
        <taxon>Bacteria</taxon>
        <taxon>Pseudomonadati</taxon>
        <taxon>Pseudomonadota</taxon>
        <taxon>Betaproteobacteria</taxon>
        <taxon>Burkholderiales</taxon>
        <taxon>Alcaligenaceae</taxon>
        <taxon>Bordetella</taxon>
    </lineage>
</organism>
<comment type="caution">
    <text evidence="2">The sequence shown here is derived from an EMBL/GenBank/DDBJ whole genome shotgun (WGS) entry which is preliminary data.</text>
</comment>
<name>A0A261SFW0_9BORD</name>
<dbReference type="PIRSF" id="PIRSF039020">
    <property type="entry name" value="EhpR"/>
    <property type="match status" value="1"/>
</dbReference>
<sequence>MIEPSFTILYVDSPAASTAFYRAVLQREPVEASPTFAMFALDSGLRLGLWARHAVQPTVRATAGATELGFVVTSADEVDRAHAAWSEHGLTILQAPTDMDFGRSFVALDPDGHRLRVFHPA</sequence>
<dbReference type="PANTHER" id="PTHR36503">
    <property type="entry name" value="BLR2520 PROTEIN"/>
    <property type="match status" value="1"/>
</dbReference>
<dbReference type="RefSeq" id="WP_094826043.1">
    <property type="nucleotide sequence ID" value="NZ_NEVL01000003.1"/>
</dbReference>
<evidence type="ECO:0000259" key="1">
    <source>
        <dbReference type="PROSITE" id="PS51819"/>
    </source>
</evidence>